<evidence type="ECO:0000313" key="4">
    <source>
        <dbReference type="EMBL" id="KAF9611038.1"/>
    </source>
</evidence>
<feature type="domain" description="RRM" evidence="3">
    <location>
        <begin position="68"/>
        <end position="159"/>
    </location>
</feature>
<evidence type="ECO:0000256" key="2">
    <source>
        <dbReference type="PROSITE-ProRule" id="PRU00176"/>
    </source>
</evidence>
<keyword evidence="1 2" id="KW-0694">RNA-binding</keyword>
<evidence type="ECO:0000313" key="5">
    <source>
        <dbReference type="Proteomes" id="UP000631114"/>
    </source>
</evidence>
<sequence length="244" mass="28139">MEIDEETSSGRVVGDSKIPKLTLEDCRKVIRSFTKEQLVQTFEHVAAKNLDVALESVRLIRNRDLYMHKLYVLGLGCNTTDESLRTFFSSYGELEKAAVVIDEETRKSKGYGFITFKFMEDSLLALKEPWKKIDGRMTLTRLLSEYNFGEEFKDEEDEPWPHSWVRSISVSNVPSDMPPDLLLAQVLLYGEIDKKVEGFDIKTGKWTEWVKFHYKTDEAARASLVQPTKTIDGHQIAFHLVKYC</sequence>
<dbReference type="PANTHER" id="PTHR48024:SF25">
    <property type="entry name" value="UBP1-ASSOCIATED PROTEIN 2C"/>
    <property type="match status" value="1"/>
</dbReference>
<name>A0A835I866_9MAGN</name>
<dbReference type="GO" id="GO:0005634">
    <property type="term" value="C:nucleus"/>
    <property type="evidence" value="ECO:0007669"/>
    <property type="project" value="TreeGrafter"/>
</dbReference>
<dbReference type="PROSITE" id="PS50102">
    <property type="entry name" value="RRM"/>
    <property type="match status" value="1"/>
</dbReference>
<dbReference type="OrthoDB" id="1875751at2759"/>
<dbReference type="PANTHER" id="PTHR48024">
    <property type="entry name" value="GEO13361P1-RELATED"/>
    <property type="match status" value="1"/>
</dbReference>
<dbReference type="EMBL" id="JADFTS010000004">
    <property type="protein sequence ID" value="KAF9611038.1"/>
    <property type="molecule type" value="Genomic_DNA"/>
</dbReference>
<accession>A0A835I866</accession>
<comment type="caution">
    <text evidence="4">The sequence shown here is derived from an EMBL/GenBank/DDBJ whole genome shotgun (WGS) entry which is preliminary data.</text>
</comment>
<organism evidence="4 5">
    <name type="scientific">Coptis chinensis</name>
    <dbReference type="NCBI Taxonomy" id="261450"/>
    <lineage>
        <taxon>Eukaryota</taxon>
        <taxon>Viridiplantae</taxon>
        <taxon>Streptophyta</taxon>
        <taxon>Embryophyta</taxon>
        <taxon>Tracheophyta</taxon>
        <taxon>Spermatophyta</taxon>
        <taxon>Magnoliopsida</taxon>
        <taxon>Ranunculales</taxon>
        <taxon>Ranunculaceae</taxon>
        <taxon>Coptidoideae</taxon>
        <taxon>Coptis</taxon>
    </lineage>
</organism>
<proteinExistence type="predicted"/>
<dbReference type="SUPFAM" id="SSF54928">
    <property type="entry name" value="RNA-binding domain, RBD"/>
    <property type="match status" value="1"/>
</dbReference>
<dbReference type="GO" id="GO:0003723">
    <property type="term" value="F:RNA binding"/>
    <property type="evidence" value="ECO:0007669"/>
    <property type="project" value="UniProtKB-UniRule"/>
</dbReference>
<gene>
    <name evidence="4" type="ORF">IFM89_026389</name>
</gene>
<dbReference type="InterPro" id="IPR012677">
    <property type="entry name" value="Nucleotide-bd_a/b_plait_sf"/>
</dbReference>
<evidence type="ECO:0000259" key="3">
    <source>
        <dbReference type="PROSITE" id="PS50102"/>
    </source>
</evidence>
<dbReference type="Proteomes" id="UP000631114">
    <property type="component" value="Unassembled WGS sequence"/>
</dbReference>
<protein>
    <recommendedName>
        <fullName evidence="3">RRM domain-containing protein</fullName>
    </recommendedName>
</protein>
<reference evidence="4 5" key="1">
    <citation type="submission" date="2020-10" db="EMBL/GenBank/DDBJ databases">
        <title>The Coptis chinensis genome and diversification of protoberbering-type alkaloids.</title>
        <authorList>
            <person name="Wang B."/>
            <person name="Shu S."/>
            <person name="Song C."/>
            <person name="Liu Y."/>
        </authorList>
    </citation>
    <scope>NUCLEOTIDE SEQUENCE [LARGE SCALE GENOMIC DNA]</scope>
    <source>
        <strain evidence="4">HL-2020</strain>
        <tissue evidence="4">Leaf</tissue>
    </source>
</reference>
<dbReference type="InterPro" id="IPR050886">
    <property type="entry name" value="RNA-binding_reg"/>
</dbReference>
<dbReference type="SMART" id="SM00360">
    <property type="entry name" value="RRM"/>
    <property type="match status" value="1"/>
</dbReference>
<dbReference type="InterPro" id="IPR000504">
    <property type="entry name" value="RRM_dom"/>
</dbReference>
<dbReference type="Pfam" id="PF00076">
    <property type="entry name" value="RRM_1"/>
    <property type="match status" value="1"/>
</dbReference>
<evidence type="ECO:0000256" key="1">
    <source>
        <dbReference type="ARBA" id="ARBA00022884"/>
    </source>
</evidence>
<dbReference type="InterPro" id="IPR035979">
    <property type="entry name" value="RBD_domain_sf"/>
</dbReference>
<dbReference type="Gene3D" id="3.30.70.330">
    <property type="match status" value="1"/>
</dbReference>
<keyword evidence="5" id="KW-1185">Reference proteome</keyword>
<dbReference type="AlphaFoldDB" id="A0A835I866"/>